<dbReference type="InterPro" id="IPR011026">
    <property type="entry name" value="WAS_C"/>
</dbReference>
<gene>
    <name evidence="7" type="ORF">JRQ81_002923</name>
</gene>
<evidence type="ECO:0000256" key="3">
    <source>
        <dbReference type="ARBA" id="ARBA00022553"/>
    </source>
</evidence>
<dbReference type="Proteomes" id="UP001142489">
    <property type="component" value="Unassembled WGS sequence"/>
</dbReference>
<evidence type="ECO:0000259" key="6">
    <source>
        <dbReference type="PROSITE" id="PS50108"/>
    </source>
</evidence>
<sequence length="278" mass="31002">MRSPNGRISASPYSISQTLYERIKWRGKPERNQLSKHFIGTPINFKHLCHVEWSPQTGLATSLYPELKMIFAEAGITQDHLKDKRTSKKIFKTIEKRGGVAAVLKEAKTKGLLTKPPDHPLLCSVPSTEVGFPHNPQNELGCQVPNSMDGLNNVPGERFLPTSASCSAEIPSVVISPAPSTSTLQRSFRHNSFIQNLKEVQMKRARSDHPLTPLKQDVLMYQIREGTQLKTVPHQPTSPGDRGIVAALKDVIQKRHKALQASDNEDSDLENGDDEWDD</sequence>
<dbReference type="Pfam" id="PF00786">
    <property type="entry name" value="PBD"/>
    <property type="match status" value="1"/>
</dbReference>
<feature type="compositionally biased region" description="Acidic residues" evidence="5">
    <location>
        <begin position="263"/>
        <end position="278"/>
    </location>
</feature>
<evidence type="ECO:0000313" key="8">
    <source>
        <dbReference type="Proteomes" id="UP001142489"/>
    </source>
</evidence>
<dbReference type="GO" id="GO:0007015">
    <property type="term" value="P:actin filament organization"/>
    <property type="evidence" value="ECO:0007669"/>
    <property type="project" value="InterPro"/>
</dbReference>
<evidence type="ECO:0000256" key="5">
    <source>
        <dbReference type="SAM" id="MobiDB-lite"/>
    </source>
</evidence>
<keyword evidence="8" id="KW-1185">Reference proteome</keyword>
<dbReference type="SMART" id="SM00285">
    <property type="entry name" value="PBD"/>
    <property type="match status" value="1"/>
</dbReference>
<dbReference type="SUPFAM" id="SSF47912">
    <property type="entry name" value="Wiscott-Aldrich syndrome protein, WASP, C-terminal domain"/>
    <property type="match status" value="2"/>
</dbReference>
<reference evidence="7" key="1">
    <citation type="journal article" date="2023" name="DNA Res.">
        <title>Chromosome-level genome assembly of Phrynocephalus forsythii using third-generation DNA sequencing and Hi-C analysis.</title>
        <authorList>
            <person name="Qi Y."/>
            <person name="Zhao W."/>
            <person name="Zhao Y."/>
            <person name="Niu C."/>
            <person name="Cao S."/>
            <person name="Zhang Y."/>
        </authorList>
    </citation>
    <scope>NUCLEOTIDE SEQUENCE</scope>
    <source>
        <tissue evidence="7">Muscle</tissue>
    </source>
</reference>
<dbReference type="InterPro" id="IPR000095">
    <property type="entry name" value="CRIB_dom"/>
</dbReference>
<dbReference type="GO" id="GO:0005856">
    <property type="term" value="C:cytoskeleton"/>
    <property type="evidence" value="ECO:0007669"/>
    <property type="project" value="UniProtKB-SubCell"/>
</dbReference>
<accession>A0A9Q0XJI4</accession>
<dbReference type="AlphaFoldDB" id="A0A9Q0XJI4"/>
<keyword evidence="2" id="KW-0963">Cytoplasm</keyword>
<comment type="subcellular location">
    <subcellularLocation>
        <location evidence="1">Cytoplasm</location>
        <location evidence="1">Cytoskeleton</location>
    </subcellularLocation>
</comment>
<feature type="domain" description="CRIB" evidence="6">
    <location>
        <begin position="39"/>
        <end position="52"/>
    </location>
</feature>
<evidence type="ECO:0000256" key="2">
    <source>
        <dbReference type="ARBA" id="ARBA00022490"/>
    </source>
</evidence>
<protein>
    <recommendedName>
        <fullName evidence="6">CRIB domain-containing protein</fullName>
    </recommendedName>
</protein>
<name>A0A9Q0XJI4_9SAUR</name>
<evidence type="ECO:0000256" key="1">
    <source>
        <dbReference type="ARBA" id="ARBA00004245"/>
    </source>
</evidence>
<dbReference type="EMBL" id="JAPFRF010000011">
    <property type="protein sequence ID" value="KAJ7316761.1"/>
    <property type="molecule type" value="Genomic_DNA"/>
</dbReference>
<keyword evidence="4" id="KW-0206">Cytoskeleton</keyword>
<evidence type="ECO:0000313" key="7">
    <source>
        <dbReference type="EMBL" id="KAJ7316761.1"/>
    </source>
</evidence>
<keyword evidence="3" id="KW-0597">Phosphoprotein</keyword>
<comment type="caution">
    <text evidence="7">The sequence shown here is derived from an EMBL/GenBank/DDBJ whole genome shotgun (WGS) entry which is preliminary data.</text>
</comment>
<dbReference type="OrthoDB" id="8963340at2759"/>
<organism evidence="7 8">
    <name type="scientific">Phrynocephalus forsythii</name>
    <dbReference type="NCBI Taxonomy" id="171643"/>
    <lineage>
        <taxon>Eukaryota</taxon>
        <taxon>Metazoa</taxon>
        <taxon>Chordata</taxon>
        <taxon>Craniata</taxon>
        <taxon>Vertebrata</taxon>
        <taxon>Euteleostomi</taxon>
        <taxon>Lepidosauria</taxon>
        <taxon>Squamata</taxon>
        <taxon>Bifurcata</taxon>
        <taxon>Unidentata</taxon>
        <taxon>Episquamata</taxon>
        <taxon>Toxicofera</taxon>
        <taxon>Iguania</taxon>
        <taxon>Acrodonta</taxon>
        <taxon>Agamidae</taxon>
        <taxon>Agaminae</taxon>
        <taxon>Phrynocephalus</taxon>
    </lineage>
</organism>
<feature type="region of interest" description="Disordered" evidence="5">
    <location>
        <begin position="256"/>
        <end position="278"/>
    </location>
</feature>
<dbReference type="InterPro" id="IPR036936">
    <property type="entry name" value="CRIB_dom_sf"/>
</dbReference>
<dbReference type="Gene3D" id="3.90.810.10">
    <property type="entry name" value="CRIB domain"/>
    <property type="match status" value="2"/>
</dbReference>
<dbReference type="PROSITE" id="PS50108">
    <property type="entry name" value="CRIB"/>
    <property type="match status" value="1"/>
</dbReference>
<proteinExistence type="predicted"/>
<evidence type="ECO:0000256" key="4">
    <source>
        <dbReference type="ARBA" id="ARBA00023212"/>
    </source>
</evidence>